<feature type="region of interest" description="Disordered" evidence="10">
    <location>
        <begin position="1708"/>
        <end position="1727"/>
    </location>
</feature>
<evidence type="ECO:0000256" key="9">
    <source>
        <dbReference type="ARBA" id="ARBA00080802"/>
    </source>
</evidence>
<comment type="similarity">
    <text evidence="2">Belongs to the WD repeat neurobeachin family.</text>
</comment>
<dbReference type="Gene3D" id="2.130.10.10">
    <property type="entry name" value="YVTN repeat-like/Quinoprotein amine dehydrogenase"/>
    <property type="match status" value="1"/>
</dbReference>
<dbReference type="Pfam" id="PF02138">
    <property type="entry name" value="Beach"/>
    <property type="match status" value="1"/>
</dbReference>
<sequence length="2943" mass="327115">MASEKPGPGPGLEPQPVGLIAVGAGGGGGGGSGGGGSGGSGMGELRGASGSGSVVLPAGMINPSVPIRNIRMKFAVLIGLIQVGEVSNRDIVETVLNLLVGGEFDLEMNFIIQDAESITCMTELLEHCDVTCQAEIWSMFTAILRKSVRNLQTSTEVGLIEQVLLKMSAVDDMIADLLVDMLGVLASYSITVKELKLLFSMLRGESGIWPRHAVKLLSVLNQMPQRHGPDTFFNFPGCSAAAIALPPIAKWPYQNGFTLNTWFRMDPLNNINVDKDKPYLYCFRTSKGVGYSAHFVGNCLIVTSLKSKGKGFQHCVKYDFQPRKWYMISIVHIYNRWRNSEIRCYVNGQLVSYGDMAWHVNTNDSYDKCFLGSSETADANRVFCGQLGAVYVFSEALNPAQIFAIHQLGPGYKSTFKFKSESDIHLAEHHKQVLYDGKLASSIAFTYNAKATDAQLCLESSPKENASIFVHSPHALMLQDVKAIVTHSIHSAIHSIGGIQVLFPLFAQLDNRQLNDSQVETTVCATLLAFLVELLKSSVAMQEQMLGGKGFLVIGYLLEKSSRVHITRAVLEQFLSFAKYLDGLSHGAPLLKQLCDHILFNPAIWIHTPAKVQLSLYTYLSAEFIGTATIYTTIRRVGTVLQLMHTLKYYYWVINPADSSGITPKGLDGPRPSQKEIISLRAFMLLFLKQLILKDRGVKEDELQSILNYLLTMHEDENIHDVLQLLVALMSEHPASMIPAFDQRNGIRVIYKLLASKSESIWVQALKVLGYFLKHLGHKRKVEIMHTHSLFTLLGERLMLHTNTVTVTTYNTLYEILTEQVCTQVVHKPHPEPDSTVKIQNPMILKVVATLLKNSTPSAELMEVRRLFLSDMIKLFSNSRENRRCLLQCSVWQDWMFSLGYINPKNSEEQKITEMVYNIFRILLYHAIKYEWGGWRVWVDTLSIAHSKVTYEAHKEYLAKMYEEYQRQEEENIKKGKKGNVSTISGLSSQTTGAKGGMEIREIEDLSQSQSPESETDYPVSTDTRDLLMSTKVSDDILGNSDRPGSGVHVEVHDLLVDIKAEKVEATEVKLDDMDLSPETLVGGENGALVEVESLLDNVYSAAVEKLQNNVHGSVGIIKKNEEKDNGPLITLADEKDELPNSSTSFLFDKIPKQEEKLLPELSSNHIIPNIQDTQVHLGVSDDLGLLAHMTGSVDLSCTSSIIEEKEFKIHTTSDGMSSISERDLASSSKGLEYAEMTATTLETESSGSKIVPNIDAGSIISDTERSDDGKESGKEIRKIQTTATTQAVQGRSITQQDRDLRVDLGFRGMPMTEEQRRQFSPGPRTTMFRIPEFKWSPMHQRLLTDLLFALETDVHVWRSHSTKSVMDFVNSNENIIFVHNTIHLISQMVDNIIIACGGILPLLSAATSPTTELENIEVTQGMSAETAVTFLSRLMAMVDVLVFASSLNFSEIEAEKNMSSGGLMRQCLRLVCCVAVRNCLECRQRQRDRGSKSSHGSSKPQEAPQSVTATAASKTPLESVPGNLSPIKDPDRLLQDVDINRLRAVVFRDVDDSKQAQFLALAVVYFISVLMVSKYRDILEPQRETARTGSQPGRNIRQEINSPTSTVVVIPSIPHPSLNHGFLAKLIPEQSFAHSFYKETPATFPDTVKEKETPTPGEDIQLESSIPHTDSGIGEEQVASILNGAEIETGTGPDAMSELLSTLSSEVKKSQESLTENPSELLKPAPSISSISQTKGINVKEILKSLVAAPVEIAECGPEPIPYPDPALKREAQAILPMQFHSFDRSVVVPVKKPPPGSLAVTTVGATAAGSGLPTGSTSNIFAATGATPKSMINTTGAVDSGSSSSSSSSSFVNGATSKNLPAVQTVAPMPEDSAENMSITAKLERALEKVAPLLREIFVDFAPFLSRTLLGSHGQELLIEGLVCMKSSTSVVELVMLLCSQEWQNSIQKNAGLAFIELINEGRLLCHAMKDHIVRVANEAEFILNRQRAEDVHKHAEFESQCAQYAADRREEEKMCDHLISAAKHRDHVTANQLKQKILNILTNKHGAWGAVSHSQLHDFWRLDYWEDDLRRRRRFVRNAFGSTHAEALLKAAVEYGTEEDVVKSKKAFRSQAIVNQNAETELMLEGDDDAVSLLQEKEIDNLAGPVVLSTPAQLIAPVVVAKGTLSITTTEIYFEVDEDDPAFKKIDTKVLAYTEGLHGKWMFSEIRAVFSRRYLLQNTALEVFMANRTSVMFNFPDQATVKKVVYSLPRVGVGTSYGLPQARRISLATPRQLYKSSNMTQRWQRREISNFEYLMFLNTIAGRTYNDLNQYPVFPWVLTNYESEELDLTLPGNFRDLSKPIGALNPKRAVFYAERYETWDDDQSPPYHYNTHYSTAASTLSWLVRIEPFTTFFLNANDGKFDHPDRTFSSVARSWRTSQRDTSDVKELIPEFYYLPEMFVNSNGYNLGVREDEVVVNDVGLPPWAKKPEDFVRINRMALESEFVSCQLHQWIDLIFGYKQRGPEAVRALNVFHYLTYEGSVNLDSITDPVLREAMEAQIQNFGQTPSQLLIEPHPPRSSAMHLCFLPQSPLMFKDQMQQDVIMVLKFPSNSPVTHVAANTLPHLTIPAVVTVTCSRLFAVNRWHNTVGLRGAPGYSLDQAHHLPIEMDPLIANNSGVNKRQITDLVDQSIQINAHCFVVTADNRYILICGFWDKSFRVYSTETGKLTQIVFGHWDVVTCLARSESYIGGDCYIVSGSRDATLLLWYWSGRHHIIGDNPNSSDYPAPRAVLTGHDHEVVCVSVCAELGLVISGAKEGPCLVHTITGDLLRALEGPENCLFPRLISVSSEGHCIIYYERGRFSNFSINGKLLAQMEINDSTRAILLSSDGQNLVTGGDNGVVEVWQACDFKQLYIYPGCDAGIRAMDLSHDQRTLITGMASGSIVAFNIDFNRWHYEHQNRY</sequence>
<dbReference type="SUPFAM" id="SSF81837">
    <property type="entry name" value="BEACH domain"/>
    <property type="match status" value="1"/>
</dbReference>
<feature type="region of interest" description="Disordered" evidence="10">
    <location>
        <begin position="971"/>
        <end position="995"/>
    </location>
</feature>
<name>A0A3Q7PBA7_CALUR</name>
<dbReference type="InterPro" id="IPR000409">
    <property type="entry name" value="BEACH_dom"/>
</dbReference>
<keyword evidence="6" id="KW-0472">Membrane</keyword>
<dbReference type="InParanoid" id="A0A3Q7PBA7"/>
<feature type="domain" description="BEACH" evidence="11">
    <location>
        <begin position="2271"/>
        <end position="2560"/>
    </location>
</feature>
<dbReference type="Pfam" id="PF15787">
    <property type="entry name" value="DUF4704"/>
    <property type="match status" value="1"/>
</dbReference>
<dbReference type="Proteomes" id="UP000286641">
    <property type="component" value="Unplaced"/>
</dbReference>
<dbReference type="GO" id="GO:0016020">
    <property type="term" value="C:membrane"/>
    <property type="evidence" value="ECO:0007669"/>
    <property type="project" value="UniProtKB-SubCell"/>
</dbReference>
<feature type="compositionally biased region" description="Polar residues" evidence="10">
    <location>
        <begin position="980"/>
        <end position="993"/>
    </location>
</feature>
<dbReference type="FunFam" id="1.10.1540.10:FF:000001">
    <property type="entry name" value="neurobeachin isoform X1"/>
    <property type="match status" value="1"/>
</dbReference>
<feature type="region of interest" description="Disordered" evidence="10">
    <location>
        <begin position="1240"/>
        <end position="1275"/>
    </location>
</feature>
<dbReference type="InterPro" id="IPR016024">
    <property type="entry name" value="ARM-type_fold"/>
</dbReference>
<dbReference type="Gene3D" id="2.60.120.200">
    <property type="match status" value="1"/>
</dbReference>
<keyword evidence="3" id="KW-0597">Phosphoprotein</keyword>
<accession>A0A3Q7PBA7</accession>
<evidence type="ECO:0000256" key="5">
    <source>
        <dbReference type="ARBA" id="ARBA00022737"/>
    </source>
</evidence>
<dbReference type="PANTHER" id="PTHR13743">
    <property type="entry name" value="BEIGE/BEACH-RELATED"/>
    <property type="match status" value="1"/>
</dbReference>
<dbReference type="SMART" id="SM01026">
    <property type="entry name" value="Beach"/>
    <property type="match status" value="1"/>
</dbReference>
<dbReference type="Gene3D" id="2.30.29.30">
    <property type="entry name" value="Pleckstrin-homology domain (PH domain)/Phosphotyrosine-binding domain (PTB)"/>
    <property type="match status" value="1"/>
</dbReference>
<dbReference type="CDD" id="cd06071">
    <property type="entry name" value="Beach"/>
    <property type="match status" value="1"/>
</dbReference>
<dbReference type="Pfam" id="PF20426">
    <property type="entry name" value="NBCH_WD40"/>
    <property type="match status" value="1"/>
</dbReference>
<evidence type="ECO:0000256" key="2">
    <source>
        <dbReference type="ARBA" id="ARBA00008498"/>
    </source>
</evidence>
<reference evidence="14" key="2">
    <citation type="submission" date="2025-08" db="UniProtKB">
        <authorList>
            <consortium name="RefSeq"/>
        </authorList>
    </citation>
    <scope>IDENTIFICATION</scope>
    <source>
        <tissue evidence="14">Blood</tissue>
    </source>
</reference>
<dbReference type="SUPFAM" id="SSF50729">
    <property type="entry name" value="PH domain-like"/>
    <property type="match status" value="1"/>
</dbReference>
<evidence type="ECO:0000256" key="6">
    <source>
        <dbReference type="ARBA" id="ARBA00023136"/>
    </source>
</evidence>
<feature type="region of interest" description="Disordered" evidence="10">
    <location>
        <begin position="1647"/>
        <end position="1672"/>
    </location>
</feature>
<dbReference type="CDD" id="cd01201">
    <property type="entry name" value="PH_BEACH"/>
    <property type="match status" value="1"/>
</dbReference>
<dbReference type="GeneID" id="112826764"/>
<evidence type="ECO:0000256" key="3">
    <source>
        <dbReference type="ARBA" id="ARBA00022553"/>
    </source>
</evidence>
<dbReference type="SMART" id="SM00320">
    <property type="entry name" value="WD40"/>
    <property type="match status" value="5"/>
</dbReference>
<dbReference type="GO" id="GO:0019901">
    <property type="term" value="F:protein kinase binding"/>
    <property type="evidence" value="ECO:0007669"/>
    <property type="project" value="TreeGrafter"/>
</dbReference>
<dbReference type="InterPro" id="IPR015943">
    <property type="entry name" value="WD40/YVTN_repeat-like_dom_sf"/>
</dbReference>
<evidence type="ECO:0000313" key="13">
    <source>
        <dbReference type="Proteomes" id="UP000286641"/>
    </source>
</evidence>
<dbReference type="CTD" id="26960"/>
<dbReference type="InterPro" id="IPR010508">
    <property type="entry name" value="NBEA-like_DUF1088"/>
</dbReference>
<dbReference type="SUPFAM" id="SSF49899">
    <property type="entry name" value="Concanavalin A-like lectins/glucanases"/>
    <property type="match status" value="1"/>
</dbReference>
<evidence type="ECO:0000256" key="8">
    <source>
        <dbReference type="ARBA" id="ARBA00073055"/>
    </source>
</evidence>
<proteinExistence type="inferred from homology"/>
<dbReference type="InterPro" id="IPR046852">
    <property type="entry name" value="Neurobeachin_a-sol"/>
</dbReference>
<dbReference type="InterPro" id="IPR046851">
    <property type="entry name" value="NBCH_WD40"/>
</dbReference>
<dbReference type="GO" id="GO:0008104">
    <property type="term" value="P:intracellular protein localization"/>
    <property type="evidence" value="ECO:0007669"/>
    <property type="project" value="TreeGrafter"/>
</dbReference>
<dbReference type="GO" id="GO:0005829">
    <property type="term" value="C:cytosol"/>
    <property type="evidence" value="ECO:0007669"/>
    <property type="project" value="TreeGrafter"/>
</dbReference>
<feature type="compositionally biased region" description="Polar residues" evidence="10">
    <location>
        <begin position="1494"/>
        <end position="1514"/>
    </location>
</feature>
<dbReference type="InterPro" id="IPR031570">
    <property type="entry name" value="NBEA/BDCP_DUF4704"/>
</dbReference>
<comment type="subunit">
    <text evidence="7">Interacts with RII subunit of PKA.</text>
</comment>
<reference key="1">
    <citation type="submission" date="2019-01" db="UniProtKB">
        <authorList>
            <consortium name="RefSeq"/>
        </authorList>
    </citation>
    <scope>IDENTIFICATION</scope>
</reference>
<dbReference type="InterPro" id="IPR001680">
    <property type="entry name" value="WD40_rpt"/>
</dbReference>
<dbReference type="PROSITE" id="PS51783">
    <property type="entry name" value="PH_BEACH"/>
    <property type="match status" value="1"/>
</dbReference>
<evidence type="ECO:0000256" key="10">
    <source>
        <dbReference type="SAM" id="MobiDB-lite"/>
    </source>
</evidence>
<dbReference type="FunFam" id="2.30.29.30:FF:000059">
    <property type="entry name" value="neurobeachin isoform X1"/>
    <property type="match status" value="1"/>
</dbReference>
<organism evidence="13 14">
    <name type="scientific">Callorhinus ursinus</name>
    <name type="common">Northern fur seal</name>
    <dbReference type="NCBI Taxonomy" id="34884"/>
    <lineage>
        <taxon>Eukaryota</taxon>
        <taxon>Metazoa</taxon>
        <taxon>Chordata</taxon>
        <taxon>Craniata</taxon>
        <taxon>Vertebrata</taxon>
        <taxon>Euteleostomi</taxon>
        <taxon>Mammalia</taxon>
        <taxon>Eutheria</taxon>
        <taxon>Laurasiatheria</taxon>
        <taxon>Carnivora</taxon>
        <taxon>Caniformia</taxon>
        <taxon>Pinnipedia</taxon>
        <taxon>Otariidae</taxon>
        <taxon>Callorhinus</taxon>
    </lineage>
</organism>
<feature type="compositionally biased region" description="Low complexity" evidence="10">
    <location>
        <begin position="1842"/>
        <end position="1852"/>
    </location>
</feature>
<evidence type="ECO:0000256" key="4">
    <source>
        <dbReference type="ARBA" id="ARBA00022574"/>
    </source>
</evidence>
<evidence type="ECO:0000256" key="1">
    <source>
        <dbReference type="ARBA" id="ARBA00004170"/>
    </source>
</evidence>
<feature type="compositionally biased region" description="Polar residues" evidence="10">
    <location>
        <begin position="1240"/>
        <end position="1249"/>
    </location>
</feature>
<dbReference type="Pfam" id="PF14844">
    <property type="entry name" value="PH_BEACH"/>
    <property type="match status" value="1"/>
</dbReference>
<dbReference type="Pfam" id="PF20425">
    <property type="entry name" value="Neurobeachin"/>
    <property type="match status" value="1"/>
</dbReference>
<dbReference type="FunFam" id="2.60.120.200:FF:000010">
    <property type="entry name" value="neurobeachin isoform X2"/>
    <property type="match status" value="1"/>
</dbReference>
<dbReference type="InterPro" id="IPR050865">
    <property type="entry name" value="BEACH_Domain"/>
</dbReference>
<dbReference type="SUPFAM" id="SSF48371">
    <property type="entry name" value="ARM repeat"/>
    <property type="match status" value="1"/>
</dbReference>
<dbReference type="PROSITE" id="PS50197">
    <property type="entry name" value="BEACH"/>
    <property type="match status" value="1"/>
</dbReference>
<dbReference type="SUPFAM" id="SSF50978">
    <property type="entry name" value="WD40 repeat-like"/>
    <property type="match status" value="1"/>
</dbReference>
<dbReference type="Pfam" id="PF13385">
    <property type="entry name" value="Laminin_G_3"/>
    <property type="match status" value="1"/>
</dbReference>
<dbReference type="InterPro" id="IPR013320">
    <property type="entry name" value="ConA-like_dom_sf"/>
</dbReference>
<evidence type="ECO:0000259" key="12">
    <source>
        <dbReference type="PROSITE" id="PS51783"/>
    </source>
</evidence>
<feature type="region of interest" description="Disordered" evidence="10">
    <location>
        <begin position="1488"/>
        <end position="1528"/>
    </location>
</feature>
<keyword evidence="4" id="KW-0853">WD repeat</keyword>
<comment type="subcellular location">
    <subcellularLocation>
        <location evidence="1">Membrane</location>
        <topology evidence="1">Peripheral membrane protein</topology>
    </subcellularLocation>
</comment>
<keyword evidence="5" id="KW-0677">Repeat</keyword>
<dbReference type="Pfam" id="PF06469">
    <property type="entry name" value="DUF1088"/>
    <property type="match status" value="1"/>
</dbReference>
<dbReference type="InterPro" id="IPR036372">
    <property type="entry name" value="BEACH_dom_sf"/>
</dbReference>
<feature type="region of interest" description="Disordered" evidence="10">
    <location>
        <begin position="1838"/>
        <end position="1857"/>
    </location>
</feature>
<dbReference type="InterPro" id="IPR011993">
    <property type="entry name" value="PH-like_dom_sf"/>
</dbReference>
<dbReference type="InterPro" id="IPR036322">
    <property type="entry name" value="WD40_repeat_dom_sf"/>
</dbReference>
<protein>
    <recommendedName>
        <fullName evidence="8">Neurobeachin</fullName>
    </recommendedName>
    <alternativeName>
        <fullName evidence="9">Lysosomal-trafficking regulator 2</fullName>
    </alternativeName>
</protein>
<gene>
    <name evidence="14" type="primary">NBEA</name>
</gene>
<dbReference type="PANTHER" id="PTHR13743:SF62">
    <property type="entry name" value="NEUROBEACHIN"/>
    <property type="match status" value="1"/>
</dbReference>
<keyword evidence="13" id="KW-1185">Reference proteome</keyword>
<feature type="domain" description="BEACH-type PH" evidence="12">
    <location>
        <begin position="2144"/>
        <end position="2252"/>
    </location>
</feature>
<dbReference type="Gene3D" id="1.10.1540.10">
    <property type="entry name" value="BEACH domain"/>
    <property type="match status" value="1"/>
</dbReference>
<dbReference type="InterPro" id="IPR023362">
    <property type="entry name" value="PH-BEACH_dom"/>
</dbReference>
<dbReference type="FunFam" id="2.130.10.10:FF:000036">
    <property type="entry name" value="Neurobeachin isoform A"/>
    <property type="match status" value="1"/>
</dbReference>
<feature type="compositionally biased region" description="Basic and acidic residues" evidence="10">
    <location>
        <begin position="1263"/>
        <end position="1275"/>
    </location>
</feature>
<evidence type="ECO:0000259" key="11">
    <source>
        <dbReference type="PROSITE" id="PS50197"/>
    </source>
</evidence>
<evidence type="ECO:0000313" key="14">
    <source>
        <dbReference type="RefSeq" id="XP_025730828.1"/>
    </source>
</evidence>
<evidence type="ECO:0000256" key="7">
    <source>
        <dbReference type="ARBA" id="ARBA00065599"/>
    </source>
</evidence>
<dbReference type="RefSeq" id="XP_025730828.1">
    <property type="nucleotide sequence ID" value="XM_025875043.1"/>
</dbReference>